<accession>A0A165D3D8</accession>
<name>A0A165D3D8_EXIGL</name>
<protein>
    <recommendedName>
        <fullName evidence="2">EthD domain-containing protein</fullName>
    </recommendedName>
</protein>
<dbReference type="GO" id="GO:0016491">
    <property type="term" value="F:oxidoreductase activity"/>
    <property type="evidence" value="ECO:0007669"/>
    <property type="project" value="InterPro"/>
</dbReference>
<evidence type="ECO:0000259" key="2">
    <source>
        <dbReference type="Pfam" id="PF07110"/>
    </source>
</evidence>
<dbReference type="OrthoDB" id="3183782at2759"/>
<dbReference type="STRING" id="1314781.A0A165D3D8"/>
<proteinExistence type="inferred from homology"/>
<evidence type="ECO:0000256" key="1">
    <source>
        <dbReference type="ARBA" id="ARBA00005986"/>
    </source>
</evidence>
<comment type="similarity">
    <text evidence="1">Belongs to the tpcK family.</text>
</comment>
<dbReference type="AlphaFoldDB" id="A0A165D3D8"/>
<sequence length="130" mass="14385">MTKLATLSGALLVKLSVFVKRKEGLSQEDFFRYWTEHHAPLFMSLEIAKSNVIQYVQFQIEANATADLGKLATIAPFDGVGIFYGRSSDDLLAIFTDPEYLARAHPDEANFLDGSAAQAMIGYDFDLTDA</sequence>
<gene>
    <name evidence="3" type="ORF">EXIGLDRAFT_306369</name>
</gene>
<organism evidence="3 4">
    <name type="scientific">Exidia glandulosa HHB12029</name>
    <dbReference type="NCBI Taxonomy" id="1314781"/>
    <lineage>
        <taxon>Eukaryota</taxon>
        <taxon>Fungi</taxon>
        <taxon>Dikarya</taxon>
        <taxon>Basidiomycota</taxon>
        <taxon>Agaricomycotina</taxon>
        <taxon>Agaricomycetes</taxon>
        <taxon>Auriculariales</taxon>
        <taxon>Exidiaceae</taxon>
        <taxon>Exidia</taxon>
    </lineage>
</organism>
<keyword evidence="4" id="KW-1185">Reference proteome</keyword>
<evidence type="ECO:0000313" key="4">
    <source>
        <dbReference type="Proteomes" id="UP000077266"/>
    </source>
</evidence>
<dbReference type="InterPro" id="IPR009799">
    <property type="entry name" value="EthD_dom"/>
</dbReference>
<evidence type="ECO:0000313" key="3">
    <source>
        <dbReference type="EMBL" id="KZV83693.1"/>
    </source>
</evidence>
<dbReference type="Gene3D" id="3.30.70.100">
    <property type="match status" value="1"/>
</dbReference>
<reference evidence="3 4" key="1">
    <citation type="journal article" date="2016" name="Mol. Biol. Evol.">
        <title>Comparative Genomics of Early-Diverging Mushroom-Forming Fungi Provides Insights into the Origins of Lignocellulose Decay Capabilities.</title>
        <authorList>
            <person name="Nagy L.G."/>
            <person name="Riley R."/>
            <person name="Tritt A."/>
            <person name="Adam C."/>
            <person name="Daum C."/>
            <person name="Floudas D."/>
            <person name="Sun H."/>
            <person name="Yadav J.S."/>
            <person name="Pangilinan J."/>
            <person name="Larsson K.H."/>
            <person name="Matsuura K."/>
            <person name="Barry K."/>
            <person name="Labutti K."/>
            <person name="Kuo R."/>
            <person name="Ohm R.A."/>
            <person name="Bhattacharya S.S."/>
            <person name="Shirouzu T."/>
            <person name="Yoshinaga Y."/>
            <person name="Martin F.M."/>
            <person name="Grigoriev I.V."/>
            <person name="Hibbett D.S."/>
        </authorList>
    </citation>
    <scope>NUCLEOTIDE SEQUENCE [LARGE SCALE GENOMIC DNA]</scope>
    <source>
        <strain evidence="3 4">HHB12029</strain>
    </source>
</reference>
<dbReference type="InParanoid" id="A0A165D3D8"/>
<dbReference type="SUPFAM" id="SSF54909">
    <property type="entry name" value="Dimeric alpha+beta barrel"/>
    <property type="match status" value="1"/>
</dbReference>
<feature type="domain" description="EthD" evidence="2">
    <location>
        <begin position="22"/>
        <end position="115"/>
    </location>
</feature>
<dbReference type="EMBL" id="KV426258">
    <property type="protein sequence ID" value="KZV83693.1"/>
    <property type="molecule type" value="Genomic_DNA"/>
</dbReference>
<dbReference type="Pfam" id="PF07110">
    <property type="entry name" value="EthD"/>
    <property type="match status" value="1"/>
</dbReference>
<dbReference type="Proteomes" id="UP000077266">
    <property type="component" value="Unassembled WGS sequence"/>
</dbReference>
<dbReference type="InterPro" id="IPR011008">
    <property type="entry name" value="Dimeric_a/b-barrel"/>
</dbReference>